<protein>
    <submittedName>
        <fullName evidence="2">Uncharacterized protein</fullName>
    </submittedName>
</protein>
<dbReference type="EMBL" id="FOFA01000012">
    <property type="protein sequence ID" value="SER30626.1"/>
    <property type="molecule type" value="Genomic_DNA"/>
</dbReference>
<dbReference type="STRING" id="1036181.SAMN05421756_11281"/>
<keyword evidence="3" id="KW-1185">Reference proteome</keyword>
<feature type="region of interest" description="Disordered" evidence="1">
    <location>
        <begin position="1"/>
        <end position="30"/>
    </location>
</feature>
<evidence type="ECO:0000256" key="1">
    <source>
        <dbReference type="SAM" id="MobiDB-lite"/>
    </source>
</evidence>
<sequence>MTGPTARTTTDAASDDRVSPDLDDLDDLPGPADQVGCRLCGLPARQHGPTLVHHFVRPRPLGVLRALDALDALEARAA</sequence>
<gene>
    <name evidence="2" type="ORF">SAMN05421756_11281</name>
</gene>
<dbReference type="RefSeq" id="WP_091186377.1">
    <property type="nucleotide sequence ID" value="NZ_FOFA01000012.1"/>
</dbReference>
<dbReference type="AlphaFoldDB" id="A0A1H9N3T5"/>
<proteinExistence type="predicted"/>
<feature type="compositionally biased region" description="Low complexity" evidence="1">
    <location>
        <begin position="1"/>
        <end position="12"/>
    </location>
</feature>
<evidence type="ECO:0000313" key="2">
    <source>
        <dbReference type="EMBL" id="SER30626.1"/>
    </source>
</evidence>
<evidence type="ECO:0000313" key="3">
    <source>
        <dbReference type="Proteomes" id="UP000198504"/>
    </source>
</evidence>
<accession>A0A1H9N3T5</accession>
<organism evidence="2 3">
    <name type="scientific">Microlunatus flavus</name>
    <dbReference type="NCBI Taxonomy" id="1036181"/>
    <lineage>
        <taxon>Bacteria</taxon>
        <taxon>Bacillati</taxon>
        <taxon>Actinomycetota</taxon>
        <taxon>Actinomycetes</taxon>
        <taxon>Propionibacteriales</taxon>
        <taxon>Propionibacteriaceae</taxon>
        <taxon>Microlunatus</taxon>
    </lineage>
</organism>
<name>A0A1H9N3T5_9ACTN</name>
<reference evidence="3" key="1">
    <citation type="submission" date="2016-10" db="EMBL/GenBank/DDBJ databases">
        <authorList>
            <person name="Varghese N."/>
            <person name="Submissions S."/>
        </authorList>
    </citation>
    <scope>NUCLEOTIDE SEQUENCE [LARGE SCALE GENOMIC DNA]</scope>
    <source>
        <strain evidence="3">CGMCC 4.6856</strain>
    </source>
</reference>
<dbReference type="Proteomes" id="UP000198504">
    <property type="component" value="Unassembled WGS sequence"/>
</dbReference>